<dbReference type="RefSeq" id="WP_144863509.1">
    <property type="nucleotide sequence ID" value="NZ_LR213771.1"/>
</dbReference>
<dbReference type="Pfam" id="PF05685">
    <property type="entry name" value="Uma2"/>
    <property type="match status" value="1"/>
</dbReference>
<dbReference type="EMBL" id="CAACVJ010000667">
    <property type="protein sequence ID" value="VEP18159.1"/>
    <property type="molecule type" value="Genomic_DNA"/>
</dbReference>
<dbReference type="OrthoDB" id="428427at2"/>
<dbReference type="PANTHER" id="PTHR34107:SF2">
    <property type="entry name" value="SLL0888 PROTEIN"/>
    <property type="match status" value="1"/>
</dbReference>
<dbReference type="InterPro" id="IPR008538">
    <property type="entry name" value="Uma2"/>
</dbReference>
<evidence type="ECO:0000313" key="3">
    <source>
        <dbReference type="Proteomes" id="UP000320055"/>
    </source>
</evidence>
<dbReference type="InterPro" id="IPR012296">
    <property type="entry name" value="Nuclease_put_TT1808"/>
</dbReference>
<dbReference type="CDD" id="cd06260">
    <property type="entry name" value="DUF820-like"/>
    <property type="match status" value="1"/>
</dbReference>
<name>A0A563W374_9CYAN</name>
<sequence>MTATNVKQKLTFEEYLNYDDGTDNRYEFVDGELLLMNPPMGRHALIIRLISKVFEAEIERLTLNWLALSDIGVRTTFNRSRIPDLSVVTREQIEPYIDVSAVLETPPVLVVEVVSPESVNRDYRYKRSEYAAAEIPEYWIIDPEEKKVTVLELVEGFYEEQVYNNNEQIVSPTFPELALTVEQLWNA</sequence>
<feature type="domain" description="Putative restriction endonuclease" evidence="1">
    <location>
        <begin position="12"/>
        <end position="182"/>
    </location>
</feature>
<evidence type="ECO:0000259" key="1">
    <source>
        <dbReference type="Pfam" id="PF05685"/>
    </source>
</evidence>
<accession>A0A563W374</accession>
<reference evidence="2 3" key="1">
    <citation type="submission" date="2019-01" db="EMBL/GenBank/DDBJ databases">
        <authorList>
            <person name="Brito A."/>
        </authorList>
    </citation>
    <scope>NUCLEOTIDE SEQUENCE [LARGE SCALE GENOMIC DNA]</scope>
    <source>
        <strain evidence="2">1</strain>
    </source>
</reference>
<dbReference type="SUPFAM" id="SSF52980">
    <property type="entry name" value="Restriction endonuclease-like"/>
    <property type="match status" value="1"/>
</dbReference>
<protein>
    <recommendedName>
        <fullName evidence="1">Putative restriction endonuclease domain-containing protein</fullName>
    </recommendedName>
</protein>
<keyword evidence="3" id="KW-1185">Reference proteome</keyword>
<dbReference type="Proteomes" id="UP000320055">
    <property type="component" value="Unassembled WGS sequence"/>
</dbReference>
<evidence type="ECO:0000313" key="2">
    <source>
        <dbReference type="EMBL" id="VEP18159.1"/>
    </source>
</evidence>
<gene>
    <name evidence="2" type="ORF">H1P_70042</name>
</gene>
<dbReference type="AlphaFoldDB" id="A0A563W374"/>
<dbReference type="InterPro" id="IPR011335">
    <property type="entry name" value="Restrct_endonuc-II-like"/>
</dbReference>
<proteinExistence type="predicted"/>
<dbReference type="Gene3D" id="3.90.1570.10">
    <property type="entry name" value="tt1808, chain A"/>
    <property type="match status" value="1"/>
</dbReference>
<dbReference type="PANTHER" id="PTHR34107">
    <property type="entry name" value="SLL0198 PROTEIN-RELATED"/>
    <property type="match status" value="1"/>
</dbReference>
<organism evidence="2 3">
    <name type="scientific">Hyella patelloides LEGE 07179</name>
    <dbReference type="NCBI Taxonomy" id="945734"/>
    <lineage>
        <taxon>Bacteria</taxon>
        <taxon>Bacillati</taxon>
        <taxon>Cyanobacteriota</taxon>
        <taxon>Cyanophyceae</taxon>
        <taxon>Pleurocapsales</taxon>
        <taxon>Hyellaceae</taxon>
        <taxon>Hyella</taxon>
    </lineage>
</organism>